<feature type="domain" description="RPAP1 C-terminal" evidence="2">
    <location>
        <begin position="215"/>
        <end position="282"/>
    </location>
</feature>
<dbReference type="Pfam" id="PF08620">
    <property type="entry name" value="RPAP1_C"/>
    <property type="match status" value="1"/>
</dbReference>
<proteinExistence type="predicted"/>
<name>A7ATK0_BABBO</name>
<feature type="compositionally biased region" description="Basic and acidic residues" evidence="1">
    <location>
        <begin position="35"/>
        <end position="45"/>
    </location>
</feature>
<dbReference type="VEuPathDB" id="PiroplasmaDB:BBOV_II003060"/>
<dbReference type="STRING" id="5865.A7ATK0"/>
<protein>
    <recommendedName>
        <fullName evidence="2">RPAP1 C-terminal domain-containing protein</fullName>
    </recommendedName>
</protein>
<dbReference type="EMBL" id="AAXT01000003">
    <property type="protein sequence ID" value="EDO06261.1"/>
    <property type="molecule type" value="Genomic_DNA"/>
</dbReference>
<dbReference type="InterPro" id="IPR039913">
    <property type="entry name" value="RPAP1/Rba50"/>
</dbReference>
<evidence type="ECO:0000313" key="4">
    <source>
        <dbReference type="Proteomes" id="UP000002173"/>
    </source>
</evidence>
<dbReference type="PANTHER" id="PTHR21483">
    <property type="entry name" value="RNA POLYMERASE II-ASSOCIATED PROTEIN 1"/>
    <property type="match status" value="1"/>
</dbReference>
<dbReference type="eggNOG" id="ENOG502SERB">
    <property type="taxonomic scope" value="Eukaryota"/>
</dbReference>
<dbReference type="InParanoid" id="A7ATK0"/>
<dbReference type="InterPro" id="IPR013929">
    <property type="entry name" value="RPAP1_C"/>
</dbReference>
<dbReference type="Proteomes" id="UP000002173">
    <property type="component" value="Chromosome 2"/>
</dbReference>
<accession>A7ATK0</accession>
<feature type="region of interest" description="Disordered" evidence="1">
    <location>
        <begin position="146"/>
        <end position="168"/>
    </location>
</feature>
<dbReference type="OMA" id="WSDESLM"/>
<organism evidence="3 4">
    <name type="scientific">Babesia bovis</name>
    <dbReference type="NCBI Taxonomy" id="5865"/>
    <lineage>
        <taxon>Eukaryota</taxon>
        <taxon>Sar</taxon>
        <taxon>Alveolata</taxon>
        <taxon>Apicomplexa</taxon>
        <taxon>Aconoidasida</taxon>
        <taxon>Piroplasmida</taxon>
        <taxon>Babesiidae</taxon>
        <taxon>Babesia</taxon>
    </lineage>
</organism>
<evidence type="ECO:0000259" key="2">
    <source>
        <dbReference type="Pfam" id="PF08620"/>
    </source>
</evidence>
<reference evidence="3 4" key="1">
    <citation type="journal article" date="2007" name="PLoS Pathog.">
        <title>Genome sequence of Babesia bovis and comparative analysis of apicomplexan hemoprotozoa.</title>
        <authorList>
            <person name="Brayton K.A."/>
            <person name="Lau A.O.T."/>
            <person name="Herndon D.R."/>
            <person name="Hannick L."/>
            <person name="Kappmeyer L.S."/>
            <person name="Berens S.J."/>
            <person name="Bidwell S.L."/>
            <person name="Brown W.C."/>
            <person name="Crabtree J."/>
            <person name="Fadrosh D."/>
            <person name="Feldblum T."/>
            <person name="Forberger H.A."/>
            <person name="Haas B.J."/>
            <person name="Howell J.M."/>
            <person name="Khouri H."/>
            <person name="Koo H."/>
            <person name="Mann D.J."/>
            <person name="Norimine J."/>
            <person name="Paulsen I.T."/>
            <person name="Radune D."/>
            <person name="Ren Q."/>
            <person name="Smith R.K. Jr."/>
            <person name="Suarez C.E."/>
            <person name="White O."/>
            <person name="Wortman J.R."/>
            <person name="Knowles D.P. Jr."/>
            <person name="McElwain T.F."/>
            <person name="Nene V.M."/>
        </authorList>
    </citation>
    <scope>NUCLEOTIDE SEQUENCE [LARGE SCALE GENOMIC DNA]</scope>
    <source>
        <strain evidence="3">T2Bo</strain>
    </source>
</reference>
<feature type="region of interest" description="Disordered" evidence="1">
    <location>
        <begin position="26"/>
        <end position="47"/>
    </location>
</feature>
<dbReference type="PANTHER" id="PTHR21483:SF18">
    <property type="entry name" value="RNA POLYMERASE II-ASSOCIATED PROTEIN 1"/>
    <property type="match status" value="1"/>
</dbReference>
<dbReference type="GO" id="GO:0006366">
    <property type="term" value="P:transcription by RNA polymerase II"/>
    <property type="evidence" value="ECO:0007669"/>
    <property type="project" value="InterPro"/>
</dbReference>
<gene>
    <name evidence="3" type="ORF">BBOV_II003060</name>
</gene>
<sequence>MDNLDVSYDTASGYSDNDFDIVEHFSDDDAPSADFKPKAPRDPDGRVSGFPRALHRTMMPHQLGCVNLDKPKTDHVDHRSGHPKVSFDDVDYGIPDISTMSAEEINEHQAYIRERLGKDNCDFLIRRRLQRYVIVRMSNLCRLGLTPDLPQSDGHTDAGTNRETLSKAESNKITCSSDIWFKSSNFEFQKLEWTNPVESVQDESSLDPSSLRLHELRFDFDGNLLDGHASDSHRHDTALYNHGDDPHKPGYTILELIGLLQSTFKPQVKLATRTLCNIVSRAILGPRCYFGYPATRWSNYIHNDVDLVCRMGFVCLENFGNVQIVADALRAMAILLFGDFSDLSGDGTNLLLTFNELLFGLLPNNLDVYSHNSMVFDFQGTDNLYDTLRGINATAGKHSSNEVLYQFFSDVLKGALVGMDADDINTRLPGEYDLHSLVYLLAHCGFISHLCMLLKRHMDNVALLSSICLVVSGILSRFGPPLARALCEYPEFTDVLGQLIHLQIYGTRLNLDYQSSVDISSGACLNLACSTLCFLRLLSGMYPPCFQDVLDPMGSVALVKQTLSIAFRSDIDSVYNLMDKRDGTMYATSKPAAICGIMALRCLSTWCAVGVHYDTLDELASAFQYEVYSLRAISSTETRVNGITDSTPNDKLLEFLGTTGLNMAHVCLHLELLLESDFGNHILYWWDSAHLRDLILDLCTLENPSYYPWSSVIMLFALRLYCAYCHHGTNVTLDNTLLGSIEGFFLRHLSKDGTMSLPRAWDSMELVVPLYCHNPQSGNIHRIVSFSSAIEAVSRVATPALLLESWLELHSLHKVPVPSGTLVQCKHLVDMMCSIIVEYQESISTDSMVLSKPVPMMHPWASFICTYVQLVLDSGTPKENGNLMELLLSALTISSCYSTTESLLQLLYGICELGGNTTIQDSANGYLEDMHYYLTFNRKLISCSLGHGNMPTLNFAAFIPVLSMGIISNSIDNFKVTGLMSSLLSRDAFRGTLLKRVPYVSVPELFLGLVASRVADTNWNLEEYSLSLLETLVFKDLESRMPLPSDRVVEPNKVTDYLRKHQSTGNYKKLMSQEALMRTASSILRQFKHGHGDSLFVVAALMLLISVYSYEECARMLWCDTELMCLVGRNVSVELDTLELRCAHPDGCISLGTVFMYLPEFNSTGQIRNAQSRLMREFGMSSDTDPATSNAIAFLCLVNQE</sequence>
<comment type="caution">
    <text evidence="3">The sequence shown here is derived from an EMBL/GenBank/DDBJ whole genome shotgun (WGS) entry which is preliminary data.</text>
</comment>
<evidence type="ECO:0000313" key="3">
    <source>
        <dbReference type="EMBL" id="EDO06261.1"/>
    </source>
</evidence>
<keyword evidence="4" id="KW-1185">Reference proteome</keyword>
<dbReference type="AlphaFoldDB" id="A7ATK0"/>
<evidence type="ECO:0000256" key="1">
    <source>
        <dbReference type="SAM" id="MobiDB-lite"/>
    </source>
</evidence>